<accession>A0ABR0C8P0</accession>
<dbReference type="Proteomes" id="UP001287286">
    <property type="component" value="Unassembled WGS sequence"/>
</dbReference>
<proteinExistence type="predicted"/>
<feature type="region of interest" description="Disordered" evidence="1">
    <location>
        <begin position="173"/>
        <end position="206"/>
    </location>
</feature>
<sequence>MEPSPGLGHNLKPFAHSSCLQSARLQSRVAKGARPRPTGTFRFEAGLPNETPQISYAAASSACEMELPARTARGDVCHRTRSRARLGSMVRPGVPNATASRPTGNVNRRYENFMAASTTPVEDAAAHPKNVANPTAIAAGVEPNQVASPASGGLCGCCVDATVAWMDGVDGPMERKNRHKGQGESVPSPSCKVRPVRGASDDPPRPAAVAMPNHDMRGPGIWAPTHHLCPPCIHHTRGSIELTANGEATPTDGRGGRGRWGPWQGLPGPGTAPHRADEITDPTSSRRPSTNPRPPSVSHSVSHSETPPVANMYAAGLVALFAAVVAAQEPTTTTTQTSTTTRTITITSCNPTVTNCPAKSSSAPVTTSEVPTTSSVVAPTSINSTSSVPVVSSSSAPWSVSNATSTVGPTGTAPGTTVVTVRPSGSTTVQVVTSSTTGPATVPTGAASGLQAQGLVAAALAAAVAAAAF</sequence>
<protein>
    <submittedName>
        <fullName evidence="2">Uncharacterized protein</fullName>
    </submittedName>
</protein>
<name>A0ABR0C8P0_PURLI</name>
<reference evidence="2 3" key="1">
    <citation type="journal article" date="2024" name="Microbiol. Resour. Announc.">
        <title>Genome annotations for the ascomycete fungi Trichoderma harzianum, Trichoderma aggressivum, and Purpureocillium lilacinum.</title>
        <authorList>
            <person name="Beijen E.P.W."/>
            <person name="Ohm R.A."/>
        </authorList>
    </citation>
    <scope>NUCLEOTIDE SEQUENCE [LARGE SCALE GENOMIC DNA]</scope>
    <source>
        <strain evidence="2 3">CBS 150709</strain>
    </source>
</reference>
<evidence type="ECO:0000313" key="3">
    <source>
        <dbReference type="Proteomes" id="UP001287286"/>
    </source>
</evidence>
<feature type="region of interest" description="Disordered" evidence="1">
    <location>
        <begin position="27"/>
        <end position="46"/>
    </location>
</feature>
<gene>
    <name evidence="2" type="ORF">Purlil1_2647</name>
</gene>
<dbReference type="EMBL" id="JAWRVI010000007">
    <property type="protein sequence ID" value="KAK4092722.1"/>
    <property type="molecule type" value="Genomic_DNA"/>
</dbReference>
<organism evidence="2 3">
    <name type="scientific">Purpureocillium lilacinum</name>
    <name type="common">Paecilomyces lilacinus</name>
    <dbReference type="NCBI Taxonomy" id="33203"/>
    <lineage>
        <taxon>Eukaryota</taxon>
        <taxon>Fungi</taxon>
        <taxon>Dikarya</taxon>
        <taxon>Ascomycota</taxon>
        <taxon>Pezizomycotina</taxon>
        <taxon>Sordariomycetes</taxon>
        <taxon>Hypocreomycetidae</taxon>
        <taxon>Hypocreales</taxon>
        <taxon>Ophiocordycipitaceae</taxon>
        <taxon>Purpureocillium</taxon>
    </lineage>
</organism>
<evidence type="ECO:0000256" key="1">
    <source>
        <dbReference type="SAM" id="MobiDB-lite"/>
    </source>
</evidence>
<feature type="compositionally biased region" description="Low complexity" evidence="1">
    <location>
        <begin position="281"/>
        <end position="304"/>
    </location>
</feature>
<keyword evidence="3" id="KW-1185">Reference proteome</keyword>
<evidence type="ECO:0000313" key="2">
    <source>
        <dbReference type="EMBL" id="KAK4092722.1"/>
    </source>
</evidence>
<comment type="caution">
    <text evidence="2">The sequence shown here is derived from an EMBL/GenBank/DDBJ whole genome shotgun (WGS) entry which is preliminary data.</text>
</comment>
<feature type="region of interest" description="Disordered" evidence="1">
    <location>
        <begin position="240"/>
        <end position="305"/>
    </location>
</feature>